<dbReference type="PANTHER" id="PTHR42770">
    <property type="entry name" value="AMINO ACID TRANSPORTER-RELATED"/>
    <property type="match status" value="1"/>
</dbReference>
<dbReference type="STRING" id="387631.Asulf_00458"/>
<dbReference type="KEGG" id="ast:Asulf_00458"/>
<feature type="transmembrane region" description="Helical" evidence="6">
    <location>
        <begin position="12"/>
        <end position="31"/>
    </location>
</feature>
<feature type="transmembrane region" description="Helical" evidence="6">
    <location>
        <begin position="128"/>
        <end position="147"/>
    </location>
</feature>
<dbReference type="GeneID" id="15392104"/>
<dbReference type="AlphaFoldDB" id="N0BK31"/>
<dbReference type="PIRSF" id="PIRSF006060">
    <property type="entry name" value="AA_transporter"/>
    <property type="match status" value="1"/>
</dbReference>
<dbReference type="Proteomes" id="UP000013307">
    <property type="component" value="Chromosome"/>
</dbReference>
<dbReference type="PANTHER" id="PTHR42770:SF13">
    <property type="entry name" value="L-METHIONINE_BRANCHED-CHAIN AMINO ACID EXPORTER YJEH"/>
    <property type="match status" value="1"/>
</dbReference>
<dbReference type="GO" id="GO:0022857">
    <property type="term" value="F:transmembrane transporter activity"/>
    <property type="evidence" value="ECO:0007669"/>
    <property type="project" value="InterPro"/>
</dbReference>
<evidence type="ECO:0000313" key="8">
    <source>
        <dbReference type="Proteomes" id="UP000013307"/>
    </source>
</evidence>
<feature type="transmembrane region" description="Helical" evidence="6">
    <location>
        <begin position="228"/>
        <end position="252"/>
    </location>
</feature>
<evidence type="ECO:0000256" key="6">
    <source>
        <dbReference type="SAM" id="Phobius"/>
    </source>
</evidence>
<feature type="transmembrane region" description="Helical" evidence="6">
    <location>
        <begin position="272"/>
        <end position="294"/>
    </location>
</feature>
<evidence type="ECO:0000313" key="7">
    <source>
        <dbReference type="EMBL" id="AGK60485.1"/>
    </source>
</evidence>
<keyword evidence="8" id="KW-1185">Reference proteome</keyword>
<evidence type="ECO:0000256" key="5">
    <source>
        <dbReference type="ARBA" id="ARBA00023136"/>
    </source>
</evidence>
<feature type="transmembrane region" description="Helical" evidence="6">
    <location>
        <begin position="351"/>
        <end position="374"/>
    </location>
</feature>
<dbReference type="NCBIfam" id="NF008245">
    <property type="entry name" value="PRK11021.1"/>
    <property type="match status" value="1"/>
</dbReference>
<dbReference type="InterPro" id="IPR050367">
    <property type="entry name" value="APC_superfamily"/>
</dbReference>
<evidence type="ECO:0000256" key="3">
    <source>
        <dbReference type="ARBA" id="ARBA00022692"/>
    </source>
</evidence>
<keyword evidence="5 6" id="KW-0472">Membrane</keyword>
<keyword evidence="4 6" id="KW-1133">Transmembrane helix</keyword>
<dbReference type="Gene3D" id="1.20.1740.10">
    <property type="entry name" value="Amino acid/polyamine transporter I"/>
    <property type="match status" value="1"/>
</dbReference>
<evidence type="ECO:0000256" key="4">
    <source>
        <dbReference type="ARBA" id="ARBA00022989"/>
    </source>
</evidence>
<organism evidence="7 8">
    <name type="scientific">Archaeoglobus sulfaticallidus PM70-1</name>
    <dbReference type="NCBI Taxonomy" id="387631"/>
    <lineage>
        <taxon>Archaea</taxon>
        <taxon>Methanobacteriati</taxon>
        <taxon>Methanobacteriota</taxon>
        <taxon>Archaeoglobi</taxon>
        <taxon>Archaeoglobales</taxon>
        <taxon>Archaeoglobaceae</taxon>
        <taxon>Archaeoglobus</taxon>
    </lineage>
</organism>
<feature type="transmembrane region" description="Helical" evidence="6">
    <location>
        <begin position="326"/>
        <end position="345"/>
    </location>
</feature>
<feature type="transmembrane region" description="Helical" evidence="6">
    <location>
        <begin position="381"/>
        <end position="414"/>
    </location>
</feature>
<keyword evidence="2" id="KW-1003">Cell membrane</keyword>
<dbReference type="EMBL" id="CP005290">
    <property type="protein sequence ID" value="AGK60485.1"/>
    <property type="molecule type" value="Genomic_DNA"/>
</dbReference>
<feature type="transmembrane region" description="Helical" evidence="6">
    <location>
        <begin position="43"/>
        <end position="64"/>
    </location>
</feature>
<evidence type="ECO:0000256" key="2">
    <source>
        <dbReference type="ARBA" id="ARBA00022475"/>
    </source>
</evidence>
<name>N0BK31_9EURY</name>
<dbReference type="OrthoDB" id="43026at2157"/>
<evidence type="ECO:0000256" key="1">
    <source>
        <dbReference type="ARBA" id="ARBA00004651"/>
    </source>
</evidence>
<gene>
    <name evidence="7" type="ORF">Asulf_00458</name>
</gene>
<dbReference type="eggNOG" id="arCOG00009">
    <property type="taxonomic scope" value="Archaea"/>
</dbReference>
<dbReference type="Pfam" id="PF13520">
    <property type="entry name" value="AA_permease_2"/>
    <property type="match status" value="1"/>
</dbReference>
<dbReference type="GO" id="GO:0005886">
    <property type="term" value="C:plasma membrane"/>
    <property type="evidence" value="ECO:0007669"/>
    <property type="project" value="UniProtKB-SubCell"/>
</dbReference>
<dbReference type="RefSeq" id="WP_015590084.1">
    <property type="nucleotide sequence ID" value="NC_021169.1"/>
</dbReference>
<sequence length="423" mass="45796">MTRRLKKEVSLFQAVGIFIGVILGSGVLILPSMAANVAGAASLIAWVVMTLLAVPIALTFGYLASKFPSAGGISEFSKQAFGKRTVGSITLDAEMITGFLFLAVVPIGPPIVLLTGASYLGSILGLDFPGVVALAILMLLTMFLINLRGVRFTGNIQTMITISIVILLLFVVLTAFHLVNPDNLKFELDIYPIGRAMALIFWCYVGWEAVTHLSEEFKNPERDFPLSILMALGVVGIMYLLVSFVVVGTHTYGDSLRGMTSLVEIANRSLGINGKLFVALIGFMTCFASANVYVASPSRLLYALSRSGYLPEVFGNLNRKHAPQNALIAVAASMVFTLIAMYLFSISVETLLLLSNSIFITLYLIGSIAGIILLEKRVYPMISFVICFATLLFVGESVIYPVLVAVLAITYLNLYANRKTSRL</sequence>
<keyword evidence="3 6" id="KW-0812">Transmembrane</keyword>
<dbReference type="HOGENOM" id="CLU_007946_18_0_2"/>
<feature type="transmembrane region" description="Helical" evidence="6">
    <location>
        <begin position="159"/>
        <end position="178"/>
    </location>
</feature>
<dbReference type="InterPro" id="IPR002293">
    <property type="entry name" value="AA/rel_permease1"/>
</dbReference>
<comment type="subcellular location">
    <subcellularLocation>
        <location evidence="1">Cell membrane</location>
        <topology evidence="1">Multi-pass membrane protein</topology>
    </subcellularLocation>
</comment>
<accession>N0BK31</accession>
<protein>
    <submittedName>
        <fullName evidence="7">Amino acid transporter</fullName>
    </submittedName>
</protein>
<reference evidence="7 8" key="1">
    <citation type="journal article" date="2013" name="Genome Announc.">
        <title>Complete Genome Sequence of the Thermophilic and Facultatively Chemolithoautotrophic Sulfate Reducer Archaeoglobus sulfaticallidus Strain PM70-1T.</title>
        <authorList>
            <person name="Stokke R."/>
            <person name="Hocking W.P."/>
            <person name="Steinsbu B.O."/>
            <person name="Steen I.H."/>
        </authorList>
    </citation>
    <scope>NUCLEOTIDE SEQUENCE [LARGE SCALE GENOMIC DNA]</scope>
    <source>
        <strain evidence="7">PM70-1</strain>
    </source>
</reference>
<proteinExistence type="predicted"/>